<name>A0A2P6MWA5_9EUKA</name>
<comment type="similarity">
    <text evidence="7">Belongs to the chloroperoxidase family.</text>
</comment>
<reference evidence="10 11" key="1">
    <citation type="journal article" date="2018" name="Genome Biol. Evol.">
        <title>Multiple Roots of Fruiting Body Formation in Amoebozoa.</title>
        <authorList>
            <person name="Hillmann F."/>
            <person name="Forbes G."/>
            <person name="Novohradska S."/>
            <person name="Ferling I."/>
            <person name="Riege K."/>
            <person name="Groth M."/>
            <person name="Westermann M."/>
            <person name="Marz M."/>
            <person name="Spaller T."/>
            <person name="Winckler T."/>
            <person name="Schaap P."/>
            <person name="Glockner G."/>
        </authorList>
    </citation>
    <scope>NUCLEOTIDE SEQUENCE [LARGE SCALE GENOMIC DNA]</scope>
    <source>
        <strain evidence="10 11">Jena</strain>
    </source>
</reference>
<proteinExistence type="inferred from homology"/>
<dbReference type="InParanoid" id="A0A2P6MWA5"/>
<comment type="caution">
    <text evidence="10">The sequence shown here is derived from an EMBL/GenBank/DDBJ whole genome shotgun (WGS) entry which is preliminary data.</text>
</comment>
<dbReference type="AlphaFoldDB" id="A0A2P6MWA5"/>
<dbReference type="PANTHER" id="PTHR33577:SF9">
    <property type="entry name" value="PEROXIDASE STCC"/>
    <property type="match status" value="1"/>
</dbReference>
<keyword evidence="6" id="KW-0408">Iron</keyword>
<dbReference type="Gene3D" id="1.10.489.10">
    <property type="entry name" value="Chloroperoxidase-like"/>
    <property type="match status" value="1"/>
</dbReference>
<comment type="cofactor">
    <cofactor evidence="1">
        <name>heme b</name>
        <dbReference type="ChEBI" id="CHEBI:60344"/>
    </cofactor>
</comment>
<evidence type="ECO:0000256" key="4">
    <source>
        <dbReference type="ARBA" id="ARBA00022723"/>
    </source>
</evidence>
<evidence type="ECO:0000313" key="11">
    <source>
        <dbReference type="Proteomes" id="UP000241769"/>
    </source>
</evidence>
<evidence type="ECO:0000256" key="6">
    <source>
        <dbReference type="ARBA" id="ARBA00023004"/>
    </source>
</evidence>
<evidence type="ECO:0000313" key="10">
    <source>
        <dbReference type="EMBL" id="PRP75985.1"/>
    </source>
</evidence>
<evidence type="ECO:0000256" key="2">
    <source>
        <dbReference type="ARBA" id="ARBA00022559"/>
    </source>
</evidence>
<dbReference type="Pfam" id="PF01328">
    <property type="entry name" value="Peroxidase_2"/>
    <property type="match status" value="1"/>
</dbReference>
<keyword evidence="8" id="KW-0732">Signal</keyword>
<evidence type="ECO:0000259" key="9">
    <source>
        <dbReference type="PROSITE" id="PS51405"/>
    </source>
</evidence>
<dbReference type="InterPro" id="IPR036851">
    <property type="entry name" value="Chloroperoxidase-like_sf"/>
</dbReference>
<sequence length="237" mass="26226">MRTTLFAVAALLVVASAYPRGPDGRLLIVDDDHSFRAPARALNTLANHGYLPRDGKNITKMDIITGLFQGFNVGRDIGLILANVVFKKYGTNTVSLLDLQKHNMIEHDASMTRNDNALGDSTLVNATLLQGLFDSSSDKKVITWKDMVAYRRIRHADSKLRNPNFVWTEDQKKSASGEVTIFQLVFGEWSTGVALDVAKSIFKFEKLPLGWKPHAGTVLAIDVLPRQAMVALLMDSK</sequence>
<keyword evidence="4" id="KW-0479">Metal-binding</keyword>
<dbReference type="PANTHER" id="PTHR33577">
    <property type="entry name" value="STERIGMATOCYSTIN BIOSYNTHESIS PEROXIDASE STCC-RELATED"/>
    <property type="match status" value="1"/>
</dbReference>
<accession>A0A2P6MWA5</accession>
<feature type="domain" description="Heme haloperoxidase family profile" evidence="9">
    <location>
        <begin position="22"/>
        <end position="225"/>
    </location>
</feature>
<dbReference type="GO" id="GO:0046872">
    <property type="term" value="F:metal ion binding"/>
    <property type="evidence" value="ECO:0007669"/>
    <property type="project" value="UniProtKB-KW"/>
</dbReference>
<evidence type="ECO:0000256" key="7">
    <source>
        <dbReference type="ARBA" id="ARBA00025795"/>
    </source>
</evidence>
<dbReference type="PROSITE" id="PS51405">
    <property type="entry name" value="HEME_HALOPEROXIDASE"/>
    <property type="match status" value="1"/>
</dbReference>
<feature type="chain" id="PRO_5015203599" description="Heme haloperoxidase family profile domain-containing protein" evidence="8">
    <location>
        <begin position="18"/>
        <end position="237"/>
    </location>
</feature>
<feature type="signal peptide" evidence="8">
    <location>
        <begin position="1"/>
        <end position="17"/>
    </location>
</feature>
<dbReference type="OrthoDB" id="407298at2759"/>
<protein>
    <recommendedName>
        <fullName evidence="9">Heme haloperoxidase family profile domain-containing protein</fullName>
    </recommendedName>
</protein>
<dbReference type="GO" id="GO:0004601">
    <property type="term" value="F:peroxidase activity"/>
    <property type="evidence" value="ECO:0007669"/>
    <property type="project" value="UniProtKB-KW"/>
</dbReference>
<dbReference type="EMBL" id="MDYQ01000353">
    <property type="protein sequence ID" value="PRP75985.1"/>
    <property type="molecule type" value="Genomic_DNA"/>
</dbReference>
<evidence type="ECO:0000256" key="8">
    <source>
        <dbReference type="SAM" id="SignalP"/>
    </source>
</evidence>
<keyword evidence="2" id="KW-0575">Peroxidase</keyword>
<dbReference type="SUPFAM" id="SSF47571">
    <property type="entry name" value="Cloroperoxidase"/>
    <property type="match status" value="1"/>
</dbReference>
<dbReference type="Proteomes" id="UP000241769">
    <property type="component" value="Unassembled WGS sequence"/>
</dbReference>
<organism evidence="10 11">
    <name type="scientific">Planoprotostelium fungivorum</name>
    <dbReference type="NCBI Taxonomy" id="1890364"/>
    <lineage>
        <taxon>Eukaryota</taxon>
        <taxon>Amoebozoa</taxon>
        <taxon>Evosea</taxon>
        <taxon>Variosea</taxon>
        <taxon>Cavosteliida</taxon>
        <taxon>Cavosteliaceae</taxon>
        <taxon>Planoprotostelium</taxon>
    </lineage>
</organism>
<keyword evidence="3" id="KW-0349">Heme</keyword>
<keyword evidence="11" id="KW-1185">Reference proteome</keyword>
<evidence type="ECO:0000256" key="1">
    <source>
        <dbReference type="ARBA" id="ARBA00001970"/>
    </source>
</evidence>
<gene>
    <name evidence="10" type="ORF">PROFUN_01701</name>
</gene>
<evidence type="ECO:0000256" key="5">
    <source>
        <dbReference type="ARBA" id="ARBA00023002"/>
    </source>
</evidence>
<evidence type="ECO:0000256" key="3">
    <source>
        <dbReference type="ARBA" id="ARBA00022617"/>
    </source>
</evidence>
<dbReference type="InterPro" id="IPR000028">
    <property type="entry name" value="Chloroperoxidase"/>
</dbReference>
<keyword evidence="5" id="KW-0560">Oxidoreductase</keyword>